<name>A0ABR7HNZ5_9FIRM</name>
<dbReference type="Proteomes" id="UP000660021">
    <property type="component" value="Unassembled WGS sequence"/>
</dbReference>
<keyword evidence="2" id="KW-1185">Reference proteome</keyword>
<comment type="caution">
    <text evidence="1">The sequence shown here is derived from an EMBL/GenBank/DDBJ whole genome shotgun (WGS) entry which is preliminary data.</text>
</comment>
<gene>
    <name evidence="1" type="ORF">H8S34_00145</name>
</gene>
<accession>A0ABR7HNZ5</accession>
<dbReference type="RefSeq" id="WP_101693352.1">
    <property type="nucleotide sequence ID" value="NZ_JACOPR010000001.1"/>
</dbReference>
<evidence type="ECO:0008006" key="3">
    <source>
        <dbReference type="Google" id="ProtNLM"/>
    </source>
</evidence>
<reference evidence="1 2" key="1">
    <citation type="submission" date="2020-08" db="EMBL/GenBank/DDBJ databases">
        <title>Genome public.</title>
        <authorList>
            <person name="Liu C."/>
            <person name="Sun Q."/>
        </authorList>
    </citation>
    <scope>NUCLEOTIDE SEQUENCE [LARGE SCALE GENOMIC DNA]</scope>
    <source>
        <strain evidence="1 2">New-38</strain>
    </source>
</reference>
<organism evidence="1 2">
    <name type="scientific">Pseudoflavonifractor hominis</name>
    <dbReference type="NCBI Taxonomy" id="2763059"/>
    <lineage>
        <taxon>Bacteria</taxon>
        <taxon>Bacillati</taxon>
        <taxon>Bacillota</taxon>
        <taxon>Clostridia</taxon>
        <taxon>Eubacteriales</taxon>
        <taxon>Oscillospiraceae</taxon>
        <taxon>Pseudoflavonifractor</taxon>
    </lineage>
</organism>
<protein>
    <recommendedName>
        <fullName evidence="3">Peptidoglycan binding-like domain-containing protein</fullName>
    </recommendedName>
</protein>
<evidence type="ECO:0000313" key="2">
    <source>
        <dbReference type="Proteomes" id="UP000660021"/>
    </source>
</evidence>
<dbReference type="EMBL" id="JACOPR010000001">
    <property type="protein sequence ID" value="MBC5729244.1"/>
    <property type="molecule type" value="Genomic_DNA"/>
</dbReference>
<evidence type="ECO:0000313" key="1">
    <source>
        <dbReference type="EMBL" id="MBC5729244.1"/>
    </source>
</evidence>
<sequence length="89" mass="9525">MYHAIPPGTRCPECAHAQRLFLELSTALSGIERCPATGLHTGASVRNVMWLQRSLGLAQTGVMDDTLLSVLAALHRSARRCSGCYGASI</sequence>
<proteinExistence type="predicted"/>